<dbReference type="SUPFAM" id="SSF53822">
    <property type="entry name" value="Periplasmic binding protein-like I"/>
    <property type="match status" value="1"/>
</dbReference>
<evidence type="ECO:0000259" key="1">
    <source>
        <dbReference type="Pfam" id="PF13407"/>
    </source>
</evidence>
<protein>
    <submittedName>
        <fullName evidence="2">46 kDa surface antigen</fullName>
    </submittedName>
</protein>
<dbReference type="Gene3D" id="3.40.50.2300">
    <property type="match status" value="1"/>
</dbReference>
<feature type="domain" description="Periplasmic binding protein" evidence="1">
    <location>
        <begin position="1"/>
        <end position="65"/>
    </location>
</feature>
<dbReference type="Pfam" id="PF13407">
    <property type="entry name" value="Peripla_BP_4"/>
    <property type="match status" value="1"/>
</dbReference>
<name>A0ABM5NNW6_MESH1</name>
<evidence type="ECO:0000313" key="3">
    <source>
        <dbReference type="Proteomes" id="UP000013962"/>
    </source>
</evidence>
<proteinExistence type="predicted"/>
<dbReference type="InterPro" id="IPR025997">
    <property type="entry name" value="SBP_2_dom"/>
</dbReference>
<evidence type="ECO:0000313" key="2">
    <source>
        <dbReference type="EMBL" id="AGM22295.1"/>
    </source>
</evidence>
<reference evidence="2 3" key="1">
    <citation type="journal article" date="2013" name="BMC Genomics">
        <title>Comparative genomic analyses of Mycoplasma hyopneumoniae pathogenic 168 strain and its high-passaged attenuated strain.</title>
        <authorList>
            <person name="Liu W."/>
            <person name="Xiao S."/>
            <person name="Li M."/>
            <person name="Guo S."/>
            <person name="Li S."/>
            <person name="Luo R."/>
            <person name="Feng Z."/>
            <person name="Li B."/>
            <person name="Zhou Z."/>
            <person name="Shao G."/>
            <person name="Chen H."/>
            <person name="Fang L."/>
        </authorList>
    </citation>
    <scope>NUCLEOTIDE SEQUENCE [LARGE SCALE GENOMIC DNA]</scope>
    <source>
        <strain evidence="2 3">168-L</strain>
    </source>
</reference>
<dbReference type="Proteomes" id="UP000013962">
    <property type="component" value="Chromosome"/>
</dbReference>
<sequence length="120" mass="13446">MAEQAITKLKLEGFDTQKIFVTGQDYNDKAKTFIKDGDQNMTIYKPDKVLGKVAVEVLRVLIAKKNKASRSEVENELKAKLPNISFKYDNQTYKVQGKNINTILVSPVIVTKANVDNPDA</sequence>
<gene>
    <name evidence="2" type="ORF">MHP168L_522</name>
</gene>
<dbReference type="EMBL" id="CP003131">
    <property type="protein sequence ID" value="AGM22295.1"/>
    <property type="molecule type" value="Genomic_DNA"/>
</dbReference>
<organism evidence="2 3">
    <name type="scientific">Mesomycoplasma hyopneumoniae 168-L</name>
    <dbReference type="NCBI Taxonomy" id="1116211"/>
    <lineage>
        <taxon>Bacteria</taxon>
        <taxon>Bacillati</taxon>
        <taxon>Mycoplasmatota</taxon>
        <taxon>Mycoplasmoidales</taxon>
        <taxon>Metamycoplasmataceae</taxon>
        <taxon>Mesomycoplasma</taxon>
    </lineage>
</organism>
<accession>A0ABM5NNW6</accession>
<dbReference type="InterPro" id="IPR028082">
    <property type="entry name" value="Peripla_BP_I"/>
</dbReference>
<keyword evidence="3" id="KW-1185">Reference proteome</keyword>